<dbReference type="OrthoDB" id="10574533at2759"/>
<feature type="compositionally biased region" description="Acidic residues" evidence="1">
    <location>
        <begin position="31"/>
        <end position="50"/>
    </location>
</feature>
<evidence type="ECO:0000313" key="2">
    <source>
        <dbReference type="EMBL" id="KRZ06139.1"/>
    </source>
</evidence>
<evidence type="ECO:0000313" key="3">
    <source>
        <dbReference type="Proteomes" id="UP000055024"/>
    </source>
</evidence>
<sequence>MSTNYCCLIFGRLFQENFQEDDSDFVLEEVSDEEDHILPDEESTEEESESEDRQQFVQPGTFIACDGTEWTCSKPEQARKRASVNIVKKNRA</sequence>
<feature type="region of interest" description="Disordered" evidence="1">
    <location>
        <begin position="31"/>
        <end position="57"/>
    </location>
</feature>
<reference evidence="2 3" key="1">
    <citation type="submission" date="2015-01" db="EMBL/GenBank/DDBJ databases">
        <title>Evolution of Trichinella species and genotypes.</title>
        <authorList>
            <person name="Korhonen P.K."/>
            <person name="Edoardo P."/>
            <person name="Giuseppe L.R."/>
            <person name="Gasser R.B."/>
        </authorList>
    </citation>
    <scope>NUCLEOTIDE SEQUENCE [LARGE SCALE GENOMIC DNA]</scope>
    <source>
        <strain evidence="2">ISS1029</strain>
    </source>
</reference>
<dbReference type="EMBL" id="JYDP01000125">
    <property type="protein sequence ID" value="KRZ06139.1"/>
    <property type="molecule type" value="Genomic_DNA"/>
</dbReference>
<name>A0A0V1H6K2_9BILA</name>
<comment type="caution">
    <text evidence="2">The sequence shown here is derived from an EMBL/GenBank/DDBJ whole genome shotgun (WGS) entry which is preliminary data.</text>
</comment>
<accession>A0A0V1H6K2</accession>
<gene>
    <name evidence="2" type="ORF">T11_18028</name>
</gene>
<evidence type="ECO:0000256" key="1">
    <source>
        <dbReference type="SAM" id="MobiDB-lite"/>
    </source>
</evidence>
<dbReference type="AlphaFoldDB" id="A0A0V1H6K2"/>
<protein>
    <submittedName>
        <fullName evidence="2">Uncharacterized protein</fullName>
    </submittedName>
</protein>
<keyword evidence="3" id="KW-1185">Reference proteome</keyword>
<proteinExistence type="predicted"/>
<organism evidence="2 3">
    <name type="scientific">Trichinella zimbabwensis</name>
    <dbReference type="NCBI Taxonomy" id="268475"/>
    <lineage>
        <taxon>Eukaryota</taxon>
        <taxon>Metazoa</taxon>
        <taxon>Ecdysozoa</taxon>
        <taxon>Nematoda</taxon>
        <taxon>Enoplea</taxon>
        <taxon>Dorylaimia</taxon>
        <taxon>Trichinellida</taxon>
        <taxon>Trichinellidae</taxon>
        <taxon>Trichinella</taxon>
    </lineage>
</organism>
<dbReference type="Proteomes" id="UP000055024">
    <property type="component" value="Unassembled WGS sequence"/>
</dbReference>